<organism evidence="2 3">
    <name type="scientific">Achromobacter aegrifaciens</name>
    <dbReference type="NCBI Taxonomy" id="1287736"/>
    <lineage>
        <taxon>Bacteria</taxon>
        <taxon>Pseudomonadati</taxon>
        <taxon>Pseudomonadota</taxon>
        <taxon>Betaproteobacteria</taxon>
        <taxon>Burkholderiales</taxon>
        <taxon>Alcaligenaceae</taxon>
        <taxon>Achromobacter</taxon>
    </lineage>
</organism>
<evidence type="ECO:0000313" key="3">
    <source>
        <dbReference type="Proteomes" id="UP000044098"/>
    </source>
</evidence>
<dbReference type="Proteomes" id="UP000044098">
    <property type="component" value="Unassembled WGS sequence"/>
</dbReference>
<feature type="compositionally biased region" description="Polar residues" evidence="1">
    <location>
        <begin position="1"/>
        <end position="11"/>
    </location>
</feature>
<gene>
    <name evidence="2" type="ORF">ERS370000_05504</name>
</gene>
<comment type="caution">
    <text evidence="2">The sequence shown here is derived from an EMBL/GenBank/DDBJ whole genome shotgun (WGS) entry which is preliminary data.</text>
</comment>
<accession>A0AAD2J4U8</accession>
<dbReference type="RefSeq" id="WP_054458113.1">
    <property type="nucleotide sequence ID" value="NZ_CYTK01000012.1"/>
</dbReference>
<evidence type="ECO:0000313" key="2">
    <source>
        <dbReference type="EMBL" id="CUJ71930.1"/>
    </source>
</evidence>
<feature type="region of interest" description="Disordered" evidence="1">
    <location>
        <begin position="1"/>
        <end position="40"/>
    </location>
</feature>
<protein>
    <submittedName>
        <fullName evidence="2">Uncharacterized protein</fullName>
    </submittedName>
</protein>
<dbReference type="EMBL" id="CYTK01000012">
    <property type="protein sequence ID" value="CUJ71930.1"/>
    <property type="molecule type" value="Genomic_DNA"/>
</dbReference>
<name>A0AAD2J4U8_ACHAE</name>
<sequence length="111" mass="11860">MQANQTHTNASARARSHVHPTSHATGPVGPVQSTNPPGGPLVEHEYLFDVRLFASIRVRAASQKEALKMLSESLHCETVSLGEWSDGSQILAEVSADDDADLIEVDGVDVT</sequence>
<dbReference type="AlphaFoldDB" id="A0AAD2J4U8"/>
<reference evidence="2 3" key="1">
    <citation type="submission" date="2015-09" db="EMBL/GenBank/DDBJ databases">
        <authorList>
            <consortium name="Pathogen Informatics"/>
        </authorList>
    </citation>
    <scope>NUCLEOTIDE SEQUENCE [LARGE SCALE GENOMIC DNA]</scope>
    <source>
        <strain evidence="2 3">2789STDY5608625</strain>
    </source>
</reference>
<evidence type="ECO:0000256" key="1">
    <source>
        <dbReference type="SAM" id="MobiDB-lite"/>
    </source>
</evidence>
<proteinExistence type="predicted"/>